<dbReference type="GO" id="GO:0070822">
    <property type="term" value="C:Sin3-type complex"/>
    <property type="evidence" value="ECO:0007669"/>
    <property type="project" value="TreeGrafter"/>
</dbReference>
<protein>
    <recommendedName>
        <fullName evidence="6">Histone deacetylase interacting domain-containing protein</fullName>
    </recommendedName>
</protein>
<dbReference type="SUPFAM" id="SSF47762">
    <property type="entry name" value="PAH2 domain"/>
    <property type="match status" value="3"/>
</dbReference>
<keyword evidence="3 4" id="KW-0539">Nucleus</keyword>
<feature type="region of interest" description="Disordered" evidence="5">
    <location>
        <begin position="904"/>
        <end position="931"/>
    </location>
</feature>
<dbReference type="InterPro" id="IPR013194">
    <property type="entry name" value="HDAC_interact_dom"/>
</dbReference>
<feature type="compositionally biased region" description="Pro residues" evidence="5">
    <location>
        <begin position="16"/>
        <end position="31"/>
    </location>
</feature>
<comment type="subcellular location">
    <subcellularLocation>
        <location evidence="1 4">Nucleus</location>
    </subcellularLocation>
</comment>
<dbReference type="Gene3D" id="1.20.1160.11">
    <property type="entry name" value="Paired amphipathic helix"/>
    <property type="match status" value="3"/>
</dbReference>
<dbReference type="EMBL" id="SDEE01000324">
    <property type="protein sequence ID" value="RXW17649.1"/>
    <property type="molecule type" value="Genomic_DNA"/>
</dbReference>
<dbReference type="Pfam" id="PF08295">
    <property type="entry name" value="Sin3_corepress"/>
    <property type="match status" value="1"/>
</dbReference>
<dbReference type="Pfam" id="PF16879">
    <property type="entry name" value="Sin3a_C"/>
    <property type="match status" value="1"/>
</dbReference>
<keyword evidence="8" id="KW-1185">Reference proteome</keyword>
<feature type="compositionally biased region" description="Polar residues" evidence="5">
    <location>
        <begin position="1"/>
        <end position="11"/>
    </location>
</feature>
<evidence type="ECO:0000256" key="5">
    <source>
        <dbReference type="SAM" id="MobiDB-lite"/>
    </source>
</evidence>
<dbReference type="InterPro" id="IPR003822">
    <property type="entry name" value="PAH"/>
</dbReference>
<dbReference type="FunFam" id="1.20.1160.11:FF:000001">
    <property type="entry name" value="Paired amphipathic helix protein Sin3"/>
    <property type="match status" value="1"/>
</dbReference>
<feature type="region of interest" description="Disordered" evidence="5">
    <location>
        <begin position="347"/>
        <end position="418"/>
    </location>
</feature>
<keyword evidence="2" id="KW-0678">Repressor</keyword>
<feature type="compositionally biased region" description="Polar residues" evidence="5">
    <location>
        <begin position="364"/>
        <end position="373"/>
    </location>
</feature>
<feature type="domain" description="Histone deacetylase interacting" evidence="6">
    <location>
        <begin position="548"/>
        <end position="648"/>
    </location>
</feature>
<feature type="compositionally biased region" description="Basic and acidic residues" evidence="5">
    <location>
        <begin position="48"/>
        <end position="74"/>
    </location>
</feature>
<dbReference type="Proteomes" id="UP000290288">
    <property type="component" value="Unassembled WGS sequence"/>
</dbReference>
<dbReference type="OrthoDB" id="10265969at2759"/>
<organism evidence="7 8">
    <name type="scientific">Candolleomyces aberdarensis</name>
    <dbReference type="NCBI Taxonomy" id="2316362"/>
    <lineage>
        <taxon>Eukaryota</taxon>
        <taxon>Fungi</taxon>
        <taxon>Dikarya</taxon>
        <taxon>Basidiomycota</taxon>
        <taxon>Agaricomycotina</taxon>
        <taxon>Agaricomycetes</taxon>
        <taxon>Agaricomycetidae</taxon>
        <taxon>Agaricales</taxon>
        <taxon>Agaricineae</taxon>
        <taxon>Psathyrellaceae</taxon>
        <taxon>Candolleomyces</taxon>
    </lineage>
</organism>
<feature type="compositionally biased region" description="Basic and acidic residues" evidence="5">
    <location>
        <begin position="381"/>
        <end position="392"/>
    </location>
</feature>
<dbReference type="GO" id="GO:0003714">
    <property type="term" value="F:transcription corepressor activity"/>
    <property type="evidence" value="ECO:0007669"/>
    <property type="project" value="InterPro"/>
</dbReference>
<dbReference type="InterPro" id="IPR036600">
    <property type="entry name" value="PAH_sf"/>
</dbReference>
<evidence type="ECO:0000313" key="7">
    <source>
        <dbReference type="EMBL" id="RXW17649.1"/>
    </source>
</evidence>
<reference evidence="7 8" key="1">
    <citation type="submission" date="2019-01" db="EMBL/GenBank/DDBJ databases">
        <title>Draft genome sequence of Psathyrella aberdarensis IHI B618.</title>
        <authorList>
            <person name="Buettner E."/>
            <person name="Kellner H."/>
        </authorList>
    </citation>
    <scope>NUCLEOTIDE SEQUENCE [LARGE SCALE GENOMIC DNA]</scope>
    <source>
        <strain evidence="7 8">IHI B618</strain>
    </source>
</reference>
<proteinExistence type="predicted"/>
<evidence type="ECO:0000259" key="6">
    <source>
        <dbReference type="SMART" id="SM00761"/>
    </source>
</evidence>
<dbReference type="InterPro" id="IPR031693">
    <property type="entry name" value="Sin3_C"/>
</dbReference>
<feature type="region of interest" description="Disordered" evidence="5">
    <location>
        <begin position="1"/>
        <end position="142"/>
    </location>
</feature>
<dbReference type="GO" id="GO:0000122">
    <property type="term" value="P:negative regulation of transcription by RNA polymerase II"/>
    <property type="evidence" value="ECO:0007669"/>
    <property type="project" value="TreeGrafter"/>
</dbReference>
<dbReference type="PANTHER" id="PTHR12346">
    <property type="entry name" value="SIN3B-RELATED"/>
    <property type="match status" value="1"/>
</dbReference>
<accession>A0A4Q2DDS0</accession>
<gene>
    <name evidence="7" type="ORF">EST38_g8202</name>
</gene>
<dbReference type="STRING" id="2316362.A0A4Q2DDS0"/>
<dbReference type="PANTHER" id="PTHR12346:SF0">
    <property type="entry name" value="SIN3A, ISOFORM G"/>
    <property type="match status" value="1"/>
</dbReference>
<name>A0A4Q2DDS0_9AGAR</name>
<comment type="caution">
    <text evidence="7">The sequence shown here is derived from an EMBL/GenBank/DDBJ whole genome shotgun (WGS) entry which is preliminary data.</text>
</comment>
<evidence type="ECO:0000313" key="8">
    <source>
        <dbReference type="Proteomes" id="UP000290288"/>
    </source>
</evidence>
<sequence>MDIDQPASSSLKSERPPSPTVPTAPEEPPAVPRSSEVEDPAQQPSPDDPPKISHERGKSPPADLEKVLKAEDVPTRVSSPRPPAAGPVATPEPARRTPSSRRATPMIVDEPPRALPKSSLSKSRRASPVEEQNPSQPHDRPLNVTDALTYLDEVKIQFADQPDVYNQFLDIMKEFKNEQIDTPGVIERVSQLFHGHPALIQGFNTFLPSGYRIECSTDAHDSNLITVTTPSGTIHSTQNGSNRGQMLWTTGTNPTNGVAVARPESVVEYDPGSYLAGHAIEPAVQYVQKIKASCDHETYRQFLGILSQYHHATEAIDEAEVSRQISLLFKDAPDLANDFRVFMPDRSQQGLDGSLPHQPLPRTMTPTLESTASLKRKRKNIDKDREREKEALALRSNAGSVPPSKKSKHANQDTTPVSYNPRHIVAGPSSSMQGLPPQAQPSHVAMTSDDSNFFDHVKRVLDNREHYHEFLKLVNLFTQEYVDTATLVKESRNFLGDTELHKQLRDILGWDERKEKTRFWADQHSSAELQKPGVVSMQERPRPGRIDYFEKYGSYRKVPAAEANIPCSGRDEMCRSVLNDEWVCHPTWTSEDSGFIAHKKNIYEEALHRSEEERHEYDFHIEAITRTISNLEPINNKIAQMNAEDRGTFKLKPNLGGTWKAIHQRVIKKIYGREPGLDVIQSMQDTPALAIPIVLTRLKQKEEEWKRAQREWNKVWREVDARNYAKSLDHQAITFKAADKKAITTKALVSQIEAAREEQMAARASLIDPLFSRTRPRHQLDFVMDDVPVLQDAMKLTFSFLDRTQAQINFAERRRIEGLLRSFIPLFFTLDPVSFNAAFSVSENGESEGSDADGASNLDEAESISIASSSKVAPGRGAQHHHRKNAALSLATAGGDLRKKLLKSEQAKSTSRKTRAHDASPAGSRPASPALVDEEMRAATSAGDLADSIREARRNPRRYIFFTNTAFYVLIRLLQLLVARLTVFKDLSAQIALESPNSRRSNPGSSTTGLSAQTTSKEHCYEFLLETCERLFDNEVEQHAFEDQMRAVFGIQHAYKIFTVDKLIGAIIKQVQAIFGDAKSQELLENLKRERSLVAPTTQEQINTRRNAEKVLGPDENIFRIDWLSDTKTITVQLIGKDDSRFDDSEVLTGRWQSYIESYVSSDATSGVSQSKMKMPFLKRNIPAAVKETQPDVSSQDSLEIKICVRTYRLFYVTKSEDFLWKYRPKDEMEKSFAKLKRRNVLRQEWLQKQQQSSPPPSS</sequence>
<evidence type="ECO:0000256" key="2">
    <source>
        <dbReference type="ARBA" id="ARBA00022491"/>
    </source>
</evidence>
<dbReference type="AlphaFoldDB" id="A0A4Q2DDS0"/>
<dbReference type="Pfam" id="PF02671">
    <property type="entry name" value="PAH"/>
    <property type="match status" value="3"/>
</dbReference>
<dbReference type="PROSITE" id="PS51477">
    <property type="entry name" value="PAH"/>
    <property type="match status" value="2"/>
</dbReference>
<evidence type="ECO:0000256" key="1">
    <source>
        <dbReference type="ARBA" id="ARBA00004123"/>
    </source>
</evidence>
<dbReference type="SMART" id="SM00761">
    <property type="entry name" value="HDAC_interact"/>
    <property type="match status" value="1"/>
</dbReference>
<evidence type="ECO:0000256" key="3">
    <source>
        <dbReference type="ARBA" id="ARBA00023242"/>
    </source>
</evidence>
<dbReference type="InterPro" id="IPR039774">
    <property type="entry name" value="Sin3-like"/>
</dbReference>
<feature type="compositionally biased region" description="Low complexity" evidence="5">
    <location>
        <begin position="919"/>
        <end position="930"/>
    </location>
</feature>
<evidence type="ECO:0000256" key="4">
    <source>
        <dbReference type="PROSITE-ProRule" id="PRU00810"/>
    </source>
</evidence>